<comment type="caution">
    <text evidence="1">The sequence shown here is derived from an EMBL/GenBank/DDBJ whole genome shotgun (WGS) entry which is preliminary data.</text>
</comment>
<dbReference type="AlphaFoldDB" id="A0A6L6QCM7"/>
<dbReference type="OrthoDB" id="8588059at2"/>
<reference evidence="1 2" key="1">
    <citation type="submission" date="2019-11" db="EMBL/GenBank/DDBJ databases">
        <title>Type strains purchased from KCTC, JCM and DSMZ.</title>
        <authorList>
            <person name="Lu H."/>
        </authorList>
    </citation>
    <scope>NUCLEOTIDE SEQUENCE [LARGE SCALE GENOMIC DNA]</scope>
    <source>
        <strain evidence="1 2">JCM 31587</strain>
    </source>
</reference>
<dbReference type="EMBL" id="WNKX01000002">
    <property type="protein sequence ID" value="MTW09496.1"/>
    <property type="molecule type" value="Genomic_DNA"/>
</dbReference>
<dbReference type="Proteomes" id="UP000472320">
    <property type="component" value="Unassembled WGS sequence"/>
</dbReference>
<evidence type="ECO:0000313" key="1">
    <source>
        <dbReference type="EMBL" id="MTW09496.1"/>
    </source>
</evidence>
<proteinExistence type="predicted"/>
<gene>
    <name evidence="1" type="ORF">GM658_02695</name>
</gene>
<dbReference type="RefSeq" id="WP_155452488.1">
    <property type="nucleotide sequence ID" value="NZ_WNKX01000002.1"/>
</dbReference>
<accession>A0A6L6QCM7</accession>
<organism evidence="1 2">
    <name type="scientific">Massilia eburnea</name>
    <dbReference type="NCBI Taxonomy" id="1776165"/>
    <lineage>
        <taxon>Bacteria</taxon>
        <taxon>Pseudomonadati</taxon>
        <taxon>Pseudomonadota</taxon>
        <taxon>Betaproteobacteria</taxon>
        <taxon>Burkholderiales</taxon>
        <taxon>Oxalobacteraceae</taxon>
        <taxon>Telluria group</taxon>
        <taxon>Massilia</taxon>
    </lineage>
</organism>
<evidence type="ECO:0000313" key="2">
    <source>
        <dbReference type="Proteomes" id="UP000472320"/>
    </source>
</evidence>
<keyword evidence="2" id="KW-1185">Reference proteome</keyword>
<protein>
    <submittedName>
        <fullName evidence="1">Uncharacterized protein</fullName>
    </submittedName>
</protein>
<name>A0A6L6QCM7_9BURK</name>
<sequence>MTTYNKTDKGREEIAARTYGLQSRMRTLLVMIDGRHPMEELLPKVMGLGLDASAVAELLAQGFIEEGEAPPPPQAAPVMPTEQELAAQYQQARDFYARTIEPTLGLRGQVLQTKLEAAQTLEDLKAMRITFFEMVNRIRGRPVALALKKELDAILGACSKEAA</sequence>